<dbReference type="Proteomes" id="UP000307507">
    <property type="component" value="Unassembled WGS sequence"/>
</dbReference>
<sequence>MKITPYLIGLLFILVIPKSNAQDVVRTTIPDTTSYWHKKNSIGLDFSQIAFINWSVGGNNSISGLLKGAFLRNYIKGNVKWKNELIVRYGVNKQEERELRKTDDAIQLNSTFGYRHDSISNWYHSAKLNFNTQFTSGYAYPNTDLAISKAFAPAYLFLGVGAEYSNKEQKLNAYFSPLTQKTTLVLDQRLADQGAFGVDKATYDEAGNLITHGKRSRTEVGILVTNQWKSEIYKNIFLDHRLSLYTDYINRFGNIDVDWQLQLDLVVNEYVKANIGTNLVYDDDIKSKKEIDGVQVTQGPKIQFKQLLGIGLSYTF</sequence>
<evidence type="ECO:0000313" key="3">
    <source>
        <dbReference type="Proteomes" id="UP000307507"/>
    </source>
</evidence>
<feature type="signal peptide" evidence="1">
    <location>
        <begin position="1"/>
        <end position="21"/>
    </location>
</feature>
<keyword evidence="1" id="KW-0732">Signal</keyword>
<dbReference type="InterPro" id="IPR021428">
    <property type="entry name" value="DUF3078"/>
</dbReference>
<dbReference type="EMBL" id="SSNZ01000007">
    <property type="protein sequence ID" value="THF48771.1"/>
    <property type="molecule type" value="Genomic_DNA"/>
</dbReference>
<gene>
    <name evidence="2" type="ORF">E6C50_13545</name>
</gene>
<keyword evidence="3" id="KW-1185">Reference proteome</keyword>
<organism evidence="2 3">
    <name type="scientific">Flavobacterium supellecticarium</name>
    <dbReference type="NCBI Taxonomy" id="2565924"/>
    <lineage>
        <taxon>Bacteria</taxon>
        <taxon>Pseudomonadati</taxon>
        <taxon>Bacteroidota</taxon>
        <taxon>Flavobacteriia</taxon>
        <taxon>Flavobacteriales</taxon>
        <taxon>Flavobacteriaceae</taxon>
        <taxon>Flavobacterium</taxon>
    </lineage>
</organism>
<dbReference type="Pfam" id="PF11276">
    <property type="entry name" value="DUF3078"/>
    <property type="match status" value="1"/>
</dbReference>
<dbReference type="OrthoDB" id="1495718at2"/>
<accession>A0A4S3ZSW4</accession>
<reference evidence="2 3" key="1">
    <citation type="submission" date="2019-04" db="EMBL/GenBank/DDBJ databases">
        <title>Flavobacterium sp. nov. isolated from construction timber.</title>
        <authorList>
            <person name="Lin S.-Y."/>
            <person name="Chang C.-T."/>
            <person name="Young C.-C."/>
        </authorList>
    </citation>
    <scope>NUCLEOTIDE SEQUENCE [LARGE SCALE GENOMIC DNA]</scope>
    <source>
        <strain evidence="2 3">CC-CTC003</strain>
    </source>
</reference>
<protein>
    <submittedName>
        <fullName evidence="2">DUF3078 domain-containing protein</fullName>
    </submittedName>
</protein>
<proteinExistence type="predicted"/>
<dbReference type="AlphaFoldDB" id="A0A4S3ZSW4"/>
<dbReference type="RefSeq" id="WP_136403764.1">
    <property type="nucleotide sequence ID" value="NZ_SSNZ01000007.1"/>
</dbReference>
<evidence type="ECO:0000313" key="2">
    <source>
        <dbReference type="EMBL" id="THF48771.1"/>
    </source>
</evidence>
<name>A0A4S3ZSW4_9FLAO</name>
<evidence type="ECO:0000256" key="1">
    <source>
        <dbReference type="SAM" id="SignalP"/>
    </source>
</evidence>
<feature type="chain" id="PRO_5020987585" evidence="1">
    <location>
        <begin position="22"/>
        <end position="316"/>
    </location>
</feature>
<comment type="caution">
    <text evidence="2">The sequence shown here is derived from an EMBL/GenBank/DDBJ whole genome shotgun (WGS) entry which is preliminary data.</text>
</comment>